<dbReference type="PROSITE" id="PS50255">
    <property type="entry name" value="CYTOCHROME_B5_2"/>
    <property type="match status" value="1"/>
</dbReference>
<evidence type="ECO:0000256" key="6">
    <source>
        <dbReference type="ARBA" id="ARBA00023212"/>
    </source>
</evidence>
<evidence type="ECO:0000313" key="11">
    <source>
        <dbReference type="EMBL" id="CAK8989667.1"/>
    </source>
</evidence>
<dbReference type="EMBL" id="CAXAMN010000592">
    <property type="protein sequence ID" value="CAK8989667.1"/>
    <property type="molecule type" value="Genomic_DNA"/>
</dbReference>
<keyword evidence="6" id="KW-0206">Cytoskeleton</keyword>
<keyword evidence="4" id="KW-0479">Metal-binding</keyword>
<gene>
    <name evidence="11" type="ORF">CCMP2556_LOCUS1747</name>
</gene>
<keyword evidence="2" id="KW-0963">Cytoplasm</keyword>
<dbReference type="InterPro" id="IPR052320">
    <property type="entry name" value="Cytochrome_b5_domain"/>
</dbReference>
<proteinExistence type="predicted"/>
<feature type="domain" description="Cytochrome b5 heme-binding" evidence="10">
    <location>
        <begin position="97"/>
        <end position="162"/>
    </location>
</feature>
<dbReference type="SUPFAM" id="SSF55856">
    <property type="entry name" value="Cytochrome b5-like heme/steroid binding domain"/>
    <property type="match status" value="1"/>
</dbReference>
<evidence type="ECO:0000256" key="2">
    <source>
        <dbReference type="ARBA" id="ARBA00022490"/>
    </source>
</evidence>
<keyword evidence="12" id="KW-1185">Reference proteome</keyword>
<name>A0ABP0HHP0_9DINO</name>
<dbReference type="InterPro" id="IPR036400">
    <property type="entry name" value="Cyt_B5-like_heme/steroid_sf"/>
</dbReference>
<keyword evidence="3" id="KW-0349">Heme</keyword>
<protein>
    <recommendedName>
        <fullName evidence="8">Cytochrome b5 domain-containing protein 1</fullName>
    </recommendedName>
</protein>
<evidence type="ECO:0000256" key="3">
    <source>
        <dbReference type="ARBA" id="ARBA00022617"/>
    </source>
</evidence>
<evidence type="ECO:0000256" key="9">
    <source>
        <dbReference type="ARBA" id="ARBA00046139"/>
    </source>
</evidence>
<dbReference type="PANTHER" id="PTHR21281:SF0">
    <property type="entry name" value="CYTOCHROME B5 DOMAIN-CONTAINING PROTEIN 1"/>
    <property type="match status" value="1"/>
</dbReference>
<evidence type="ECO:0000313" key="12">
    <source>
        <dbReference type="Proteomes" id="UP001642484"/>
    </source>
</evidence>
<comment type="caution">
    <text evidence="11">The sequence shown here is derived from an EMBL/GenBank/DDBJ whole genome shotgun (WGS) entry which is preliminary data.</text>
</comment>
<comment type="function">
    <text evidence="9">Radial spoke stalk protein that binds heme under oxidizing conditions. Required for the coordinated beating of multiple cilia maybe by functioning in a redox signaling pathway.</text>
</comment>
<dbReference type="Pfam" id="PF00173">
    <property type="entry name" value="Cyt-b5"/>
    <property type="match status" value="1"/>
</dbReference>
<sequence length="1283" mass="146050">MDRRRQPRRASAQVHEELNDTVQRFITRDRSLNDVTRELHRGKAVELEAEVMLLPLLLVETLVVEVDQEAYSECEPQPPRFAAEVHKGDIPKEYQLQRYYTAADIVQHNSPHDCWVSFFGKVYDLTPLLAEYEGPLAQPIIAAAGTDISFWFDEITGQPKTHVDPVTSTKEVYCPWGRYIHVPEQGTSFTSPWWENSRYWIGYRSAATRKVCIVNLLTRQKNTLEAPVEETVAEIQRRYLVHNAHAGSYTWKRLGKPLNMEKTLAENGMEDETEEFLRLSIDPDNHIPVIHLHFNDDLTEVGNELDQIHPDQTSSFAAAKRFVRRPQALLGQSDGLVHGAVDNAMATIKEVLTFRLQESAVDAILTGKRKGQNPTKVANFSQTLSEVQASGYLDGEVEFSDFGQLLENLQGKLEGERGKVSDKIPWLLECLKKGRDTSIYTEATLASLAKKLLQEMRRNTKVSQKFLQLGGVDAFQLVLCGDEQAKVLLPTPFHPELQVVLCLILAEVVLLGDAEVARKRGQRKMAMTFFTAKGDKNSRMGMLAKTTRHSAKSEQAIELLFKALDGATRRHEHALVWGVLTALGVLVTSASCCQQVFATGFIPLLHRVHEVYSQHPQPLPGSLPRWDERLRDIKTEAPPFISTLKPSATQKNPETLKQWWLKKSLSLPALKHNSNPGVDTDSRRNSLAWLTVSRSSKEGVSCRRLMEMAQPKNQDTFVADVRNRWHGQRKLFVHQVPKCATEVLQTLPGDNGPLALEEEANALYLRKMAQQLRPLQHEQMMSGQGGFGITKDPEEADLFYIPAFFSVLFWIGDLQALRCVAATFDLLLSRPYFLRHNGHDQLVLYGVEFDFYRSSMGFALTDYHPSAANWIILTVACPPPCGDVKDSWSLRSRFVLLPHASRCRDPLRREQGVPEVPRRFRIGYVGAVGQDFTERQAFFELTCHSRRWLQTEDGLWHESAPYTARHWSLDRNTTILDAFLLTERYYRQGCQELGRMSPSSQWNFWWVEKGWRWRLVPEAEPPDHGAYFRKAFCMPYYAFSDGRLGEQLEVKNGLRHPDDHHQTEFSQAEQREQPVFNSLLFESIYSHSEVCLVLRGDTADGTKRLWDAITRGCVPAFASSSIHWPLLPFWTQVPWQEFSFFFYGVNSSGKAFNVLETLRRLGPSLLRRKRQRLRQWLPSLVVEPQTCGMRRAHGRNRTGATGSTPAAARLAPPTALQLAMAEDPSDPEAPSLMWLLAEDGATEHSHVRVCDRNFVVLKVKRLLLNMEKERFKMASVLKTGLSR</sequence>
<dbReference type="InterPro" id="IPR001199">
    <property type="entry name" value="Cyt_B5-like_heme/steroid-bd"/>
</dbReference>
<evidence type="ECO:0000256" key="8">
    <source>
        <dbReference type="ARBA" id="ARBA00040649"/>
    </source>
</evidence>
<comment type="subcellular location">
    <subcellularLocation>
        <location evidence="1">Cytoplasm</location>
        <location evidence="1">Cytoskeleton</location>
        <location evidence="1">Cilium axoneme</location>
    </subcellularLocation>
</comment>
<accession>A0ABP0HHP0</accession>
<evidence type="ECO:0000256" key="5">
    <source>
        <dbReference type="ARBA" id="ARBA00023004"/>
    </source>
</evidence>
<evidence type="ECO:0000256" key="1">
    <source>
        <dbReference type="ARBA" id="ARBA00004430"/>
    </source>
</evidence>
<dbReference type="PANTHER" id="PTHR21281">
    <property type="entry name" value="CYTOCHROME B5 DOMAIN-CONTAINING PROTEIN 1"/>
    <property type="match status" value="1"/>
</dbReference>
<evidence type="ECO:0000256" key="7">
    <source>
        <dbReference type="ARBA" id="ARBA00023273"/>
    </source>
</evidence>
<dbReference type="Proteomes" id="UP001642484">
    <property type="component" value="Unassembled WGS sequence"/>
</dbReference>
<evidence type="ECO:0000256" key="4">
    <source>
        <dbReference type="ARBA" id="ARBA00022723"/>
    </source>
</evidence>
<dbReference type="SMART" id="SM01117">
    <property type="entry name" value="Cyt-b5"/>
    <property type="match status" value="1"/>
</dbReference>
<evidence type="ECO:0000259" key="10">
    <source>
        <dbReference type="PROSITE" id="PS50255"/>
    </source>
</evidence>
<reference evidence="11 12" key="1">
    <citation type="submission" date="2024-02" db="EMBL/GenBank/DDBJ databases">
        <authorList>
            <person name="Chen Y."/>
            <person name="Shah S."/>
            <person name="Dougan E. K."/>
            <person name="Thang M."/>
            <person name="Chan C."/>
        </authorList>
    </citation>
    <scope>NUCLEOTIDE SEQUENCE [LARGE SCALE GENOMIC DNA]</scope>
</reference>
<organism evidence="11 12">
    <name type="scientific">Durusdinium trenchii</name>
    <dbReference type="NCBI Taxonomy" id="1381693"/>
    <lineage>
        <taxon>Eukaryota</taxon>
        <taxon>Sar</taxon>
        <taxon>Alveolata</taxon>
        <taxon>Dinophyceae</taxon>
        <taxon>Suessiales</taxon>
        <taxon>Symbiodiniaceae</taxon>
        <taxon>Durusdinium</taxon>
    </lineage>
</organism>
<dbReference type="Gene3D" id="3.10.120.10">
    <property type="entry name" value="Cytochrome b5-like heme/steroid binding domain"/>
    <property type="match status" value="1"/>
</dbReference>
<keyword evidence="5" id="KW-0408">Iron</keyword>
<keyword evidence="7" id="KW-0966">Cell projection</keyword>